<accession>A0ABM7WD14</accession>
<evidence type="ECO:0000313" key="1">
    <source>
        <dbReference type="EMBL" id="BDD88842.1"/>
    </source>
</evidence>
<sequence length="62" mass="7023">MVLSWQRLSLFGKTPPELRILLYPASQRSVQFPVHFGLFCTNLGRNCSSLKRLTALENGKDS</sequence>
<protein>
    <submittedName>
        <fullName evidence="1">Uncharacterized protein</fullName>
    </submittedName>
</protein>
<reference evidence="1 2" key="1">
    <citation type="submission" date="2022-01" db="EMBL/GenBank/DDBJ databases">
        <title>Desulfofustis limnae sp. nov., a novel mesophilic sulfate-reducing bacterium isolated from marsh soil.</title>
        <authorList>
            <person name="Watanabe M."/>
            <person name="Takahashi A."/>
            <person name="Kojima H."/>
            <person name="Fukui M."/>
        </authorList>
    </citation>
    <scope>NUCLEOTIDE SEQUENCE [LARGE SCALE GENOMIC DNA]</scope>
    <source>
        <strain evidence="1 2">PPLL</strain>
    </source>
</reference>
<dbReference type="Proteomes" id="UP000830055">
    <property type="component" value="Chromosome"/>
</dbReference>
<gene>
    <name evidence="1" type="ORF">DPPLL_32070</name>
</gene>
<proteinExistence type="predicted"/>
<keyword evidence="2" id="KW-1185">Reference proteome</keyword>
<dbReference type="EMBL" id="AP025516">
    <property type="protein sequence ID" value="BDD88842.1"/>
    <property type="molecule type" value="Genomic_DNA"/>
</dbReference>
<organism evidence="1 2">
    <name type="scientific">Desulfofustis limnaeus</name>
    <dbReference type="NCBI Taxonomy" id="2740163"/>
    <lineage>
        <taxon>Bacteria</taxon>
        <taxon>Pseudomonadati</taxon>
        <taxon>Thermodesulfobacteriota</taxon>
        <taxon>Desulfobulbia</taxon>
        <taxon>Desulfobulbales</taxon>
        <taxon>Desulfocapsaceae</taxon>
        <taxon>Desulfofustis</taxon>
    </lineage>
</organism>
<name>A0ABM7WD14_9BACT</name>
<evidence type="ECO:0000313" key="2">
    <source>
        <dbReference type="Proteomes" id="UP000830055"/>
    </source>
</evidence>